<dbReference type="InterPro" id="IPR036237">
    <property type="entry name" value="Xyl_isomerase-like_sf"/>
</dbReference>
<dbReference type="GO" id="GO:0016853">
    <property type="term" value="F:isomerase activity"/>
    <property type="evidence" value="ECO:0007669"/>
    <property type="project" value="UniProtKB-KW"/>
</dbReference>
<dbReference type="RefSeq" id="WP_379236141.1">
    <property type="nucleotide sequence ID" value="NZ_JBHSTE010000005.1"/>
</dbReference>
<dbReference type="PANTHER" id="PTHR12110">
    <property type="entry name" value="HYDROXYPYRUVATE ISOMERASE"/>
    <property type="match status" value="1"/>
</dbReference>
<protein>
    <submittedName>
        <fullName evidence="2">Sugar phosphate isomerase/epimerase family protein</fullName>
    </submittedName>
</protein>
<proteinExistence type="predicted"/>
<dbReference type="Pfam" id="PF01261">
    <property type="entry name" value="AP_endonuc_2"/>
    <property type="match status" value="1"/>
</dbReference>
<dbReference type="Proteomes" id="UP001596233">
    <property type="component" value="Unassembled WGS sequence"/>
</dbReference>
<evidence type="ECO:0000259" key="1">
    <source>
        <dbReference type="Pfam" id="PF01261"/>
    </source>
</evidence>
<dbReference type="InterPro" id="IPR050312">
    <property type="entry name" value="IolE/XylAMocC-like"/>
</dbReference>
<evidence type="ECO:0000313" key="3">
    <source>
        <dbReference type="Proteomes" id="UP001596233"/>
    </source>
</evidence>
<sequence length="277" mass="30913">MLRLGGQVFLENNEPALWAHAMKQAGFRAATCPFDGKDTTLMQAYLEEASKHDIVIAEVGAWSNPISIDQSIARQAIDYCAERLQLADEIGARVCVNIAGSRGTVWDGPHELNLTDDTFALIVDTVRTIIDQVKPTQTKYALEMMPWVFPNSADSYAALLKAIDRPQFGVHFDPVNIINSPHSYYHNDALIKDFIEKLGEHIVNVHAKDIWLQPKLTLHLDEVVPGQGNLRYDVLLTQLQALKRDIPVIIEHLSTNEQVAEAAAYIRNVAKKKGIPL</sequence>
<accession>A0ABW1V8V5</accession>
<reference evidence="3" key="1">
    <citation type="journal article" date="2019" name="Int. J. Syst. Evol. Microbiol.">
        <title>The Global Catalogue of Microorganisms (GCM) 10K type strain sequencing project: providing services to taxonomists for standard genome sequencing and annotation.</title>
        <authorList>
            <consortium name="The Broad Institute Genomics Platform"/>
            <consortium name="The Broad Institute Genome Sequencing Center for Infectious Disease"/>
            <person name="Wu L."/>
            <person name="Ma J."/>
        </authorList>
    </citation>
    <scope>NUCLEOTIDE SEQUENCE [LARGE SCALE GENOMIC DNA]</scope>
    <source>
        <strain evidence="3">PCU 280</strain>
    </source>
</reference>
<keyword evidence="2" id="KW-0413">Isomerase</keyword>
<keyword evidence="3" id="KW-1185">Reference proteome</keyword>
<dbReference type="SUPFAM" id="SSF51658">
    <property type="entry name" value="Xylose isomerase-like"/>
    <property type="match status" value="1"/>
</dbReference>
<dbReference type="PANTHER" id="PTHR12110:SF21">
    <property type="entry name" value="XYLOSE ISOMERASE-LIKE TIM BARREL DOMAIN-CONTAINING PROTEIN"/>
    <property type="match status" value="1"/>
</dbReference>
<feature type="domain" description="Xylose isomerase-like TIM barrel" evidence="1">
    <location>
        <begin position="21"/>
        <end position="268"/>
    </location>
</feature>
<organism evidence="2 3">
    <name type="scientific">Paenibacillus septentrionalis</name>
    <dbReference type="NCBI Taxonomy" id="429342"/>
    <lineage>
        <taxon>Bacteria</taxon>
        <taxon>Bacillati</taxon>
        <taxon>Bacillota</taxon>
        <taxon>Bacilli</taxon>
        <taxon>Bacillales</taxon>
        <taxon>Paenibacillaceae</taxon>
        <taxon>Paenibacillus</taxon>
    </lineage>
</organism>
<name>A0ABW1V8V5_9BACL</name>
<dbReference type="EMBL" id="JBHSTE010000005">
    <property type="protein sequence ID" value="MFC6334028.1"/>
    <property type="molecule type" value="Genomic_DNA"/>
</dbReference>
<comment type="caution">
    <text evidence="2">The sequence shown here is derived from an EMBL/GenBank/DDBJ whole genome shotgun (WGS) entry which is preliminary data.</text>
</comment>
<evidence type="ECO:0000313" key="2">
    <source>
        <dbReference type="EMBL" id="MFC6334028.1"/>
    </source>
</evidence>
<dbReference type="Gene3D" id="3.20.20.150">
    <property type="entry name" value="Divalent-metal-dependent TIM barrel enzymes"/>
    <property type="match status" value="1"/>
</dbReference>
<gene>
    <name evidence="2" type="ORF">ACFP56_15475</name>
</gene>
<dbReference type="InterPro" id="IPR013022">
    <property type="entry name" value="Xyl_isomerase-like_TIM-brl"/>
</dbReference>